<feature type="region of interest" description="Disordered" evidence="1">
    <location>
        <begin position="306"/>
        <end position="353"/>
    </location>
</feature>
<reference evidence="3 4" key="1">
    <citation type="journal article" date="2019" name="Commun. Biol.">
        <title>The bagworm genome reveals a unique fibroin gene that provides high tensile strength.</title>
        <authorList>
            <person name="Kono N."/>
            <person name="Nakamura H."/>
            <person name="Ohtoshi R."/>
            <person name="Tomita M."/>
            <person name="Numata K."/>
            <person name="Arakawa K."/>
        </authorList>
    </citation>
    <scope>NUCLEOTIDE SEQUENCE [LARGE SCALE GENOMIC DNA]</scope>
</reference>
<proteinExistence type="predicted"/>
<evidence type="ECO:0000313" key="3">
    <source>
        <dbReference type="EMBL" id="GBP47902.1"/>
    </source>
</evidence>
<dbReference type="GO" id="GO:0042802">
    <property type="term" value="F:identical protein binding"/>
    <property type="evidence" value="ECO:0007669"/>
    <property type="project" value="TreeGrafter"/>
</dbReference>
<accession>A0A4C1WBN9</accession>
<gene>
    <name evidence="3" type="primary">CTPsyn</name>
    <name evidence="3" type="ORF">EVAR_33619_1</name>
</gene>
<feature type="domain" description="CTP synthase N-terminal" evidence="2">
    <location>
        <begin position="116"/>
        <end position="291"/>
    </location>
</feature>
<evidence type="ECO:0000259" key="2">
    <source>
        <dbReference type="Pfam" id="PF06418"/>
    </source>
</evidence>
<organism evidence="3 4">
    <name type="scientific">Eumeta variegata</name>
    <name type="common">Bagworm moth</name>
    <name type="synonym">Eumeta japonica</name>
    <dbReference type="NCBI Taxonomy" id="151549"/>
    <lineage>
        <taxon>Eukaryota</taxon>
        <taxon>Metazoa</taxon>
        <taxon>Ecdysozoa</taxon>
        <taxon>Arthropoda</taxon>
        <taxon>Hexapoda</taxon>
        <taxon>Insecta</taxon>
        <taxon>Pterygota</taxon>
        <taxon>Neoptera</taxon>
        <taxon>Endopterygota</taxon>
        <taxon>Lepidoptera</taxon>
        <taxon>Glossata</taxon>
        <taxon>Ditrysia</taxon>
        <taxon>Tineoidea</taxon>
        <taxon>Psychidae</taxon>
        <taxon>Oiketicinae</taxon>
        <taxon>Eumeta</taxon>
    </lineage>
</organism>
<name>A0A4C1WBN9_EUMVA</name>
<dbReference type="FunFam" id="3.40.50.300:FF:003205">
    <property type="entry name" value="CTP synthase"/>
    <property type="match status" value="1"/>
</dbReference>
<evidence type="ECO:0000313" key="4">
    <source>
        <dbReference type="Proteomes" id="UP000299102"/>
    </source>
</evidence>
<dbReference type="GO" id="GO:0005737">
    <property type="term" value="C:cytoplasm"/>
    <property type="evidence" value="ECO:0007669"/>
    <property type="project" value="TreeGrafter"/>
</dbReference>
<protein>
    <submittedName>
        <fullName evidence="3">CTP synthase</fullName>
    </submittedName>
</protein>
<dbReference type="InterPro" id="IPR017456">
    <property type="entry name" value="CTP_synthase_N"/>
</dbReference>
<dbReference type="GO" id="GO:0006241">
    <property type="term" value="P:CTP biosynthetic process"/>
    <property type="evidence" value="ECO:0007669"/>
    <property type="project" value="TreeGrafter"/>
</dbReference>
<dbReference type="Pfam" id="PF06418">
    <property type="entry name" value="CTP_synth_N"/>
    <property type="match status" value="1"/>
</dbReference>
<feature type="compositionally biased region" description="Basic and acidic residues" evidence="1">
    <location>
        <begin position="333"/>
        <end position="353"/>
    </location>
</feature>
<comment type="caution">
    <text evidence="3">The sequence shown here is derived from an EMBL/GenBank/DDBJ whole genome shotgun (WGS) entry which is preliminary data.</text>
</comment>
<dbReference type="SUPFAM" id="SSF52540">
    <property type="entry name" value="P-loop containing nucleoside triphosphate hydrolases"/>
    <property type="match status" value="1"/>
</dbReference>
<dbReference type="PANTHER" id="PTHR11550:SF0">
    <property type="entry name" value="CTP SYNTHASE-RELATED"/>
    <property type="match status" value="1"/>
</dbReference>
<dbReference type="PANTHER" id="PTHR11550">
    <property type="entry name" value="CTP SYNTHASE"/>
    <property type="match status" value="1"/>
</dbReference>
<dbReference type="GO" id="GO:0097268">
    <property type="term" value="C:cytoophidium"/>
    <property type="evidence" value="ECO:0007669"/>
    <property type="project" value="TreeGrafter"/>
</dbReference>
<dbReference type="AlphaFoldDB" id="A0A4C1WBN9"/>
<dbReference type="GO" id="GO:0003883">
    <property type="term" value="F:CTP synthase activity"/>
    <property type="evidence" value="ECO:0007669"/>
    <property type="project" value="InterPro"/>
</dbReference>
<sequence length="381" mass="43543">MGHRGPMLHRDNETIRADTNYDGYATKLKMGRYKCRTGNKIKSITEIGSNIKSSIICRESNGIMRSRARRAGIGGTDEQMLSCNISPLESRRRVLSCCYLRSPRGWAYHCLYLWSTGVGKGVIASSFGTILKSCGIDVTSIKIDPYINIDAGTFSPYEHGEVYVLDDGGEVDLDLGNYERFLDITLHRDNNITTGKIYQQVIERERKGDYLGKTVQVIPHITDAIQEWVQRVAHIPVTYENTPPRVCIVELGGTVGDIESMSFVEAFRQFQFRVKRENFCCAHVSLVPQNTMPRRKEVEILPVLQRTAKTKENRRNETEEERSTFTKSTNQNEHPESGKAKKEENKSIEESRILKDNLTKEAFHYEPTKKYYDHKYVVIGK</sequence>
<dbReference type="Gene3D" id="3.40.50.300">
    <property type="entry name" value="P-loop containing nucleotide triphosphate hydrolases"/>
    <property type="match status" value="1"/>
</dbReference>
<dbReference type="STRING" id="151549.A0A4C1WBN9"/>
<dbReference type="GO" id="GO:0019856">
    <property type="term" value="P:pyrimidine nucleobase biosynthetic process"/>
    <property type="evidence" value="ECO:0007669"/>
    <property type="project" value="TreeGrafter"/>
</dbReference>
<keyword evidence="4" id="KW-1185">Reference proteome</keyword>
<feature type="compositionally biased region" description="Basic and acidic residues" evidence="1">
    <location>
        <begin position="309"/>
        <end position="324"/>
    </location>
</feature>
<dbReference type="InterPro" id="IPR004468">
    <property type="entry name" value="CTP_synthase"/>
</dbReference>
<dbReference type="Proteomes" id="UP000299102">
    <property type="component" value="Unassembled WGS sequence"/>
</dbReference>
<dbReference type="OrthoDB" id="1739076at2759"/>
<dbReference type="EMBL" id="BGZK01000512">
    <property type="protein sequence ID" value="GBP47902.1"/>
    <property type="molecule type" value="Genomic_DNA"/>
</dbReference>
<dbReference type="InterPro" id="IPR027417">
    <property type="entry name" value="P-loop_NTPase"/>
</dbReference>
<evidence type="ECO:0000256" key="1">
    <source>
        <dbReference type="SAM" id="MobiDB-lite"/>
    </source>
</evidence>